<evidence type="ECO:0000259" key="6">
    <source>
        <dbReference type="PROSITE" id="PS50042"/>
    </source>
</evidence>
<dbReference type="InterPro" id="IPR000595">
    <property type="entry name" value="cNMP-bd_dom"/>
</dbReference>
<dbReference type="SUPFAM" id="SSF51206">
    <property type="entry name" value="cAMP-binding domain-like"/>
    <property type="match status" value="1"/>
</dbReference>
<dbReference type="GO" id="GO:0005739">
    <property type="term" value="C:mitochondrion"/>
    <property type="evidence" value="ECO:0007669"/>
    <property type="project" value="TreeGrafter"/>
</dbReference>
<dbReference type="InterPro" id="IPR019537">
    <property type="entry name" value="TMEM65"/>
</dbReference>
<dbReference type="SMART" id="SM00100">
    <property type="entry name" value="cNMP"/>
    <property type="match status" value="1"/>
</dbReference>
<dbReference type="PANTHER" id="PTHR21706:SF15">
    <property type="entry name" value="TRANSMEMBRANE PROTEIN 65"/>
    <property type="match status" value="1"/>
</dbReference>
<gene>
    <name evidence="7" type="ORF">AMON00008_LOCUS43143</name>
</gene>
<evidence type="ECO:0000256" key="3">
    <source>
        <dbReference type="ARBA" id="ARBA00022989"/>
    </source>
</evidence>
<dbReference type="InterPro" id="IPR018490">
    <property type="entry name" value="cNMP-bd_dom_sf"/>
</dbReference>
<protein>
    <recommendedName>
        <fullName evidence="6">Cyclic nucleotide-binding domain-containing protein</fullName>
    </recommendedName>
</protein>
<comment type="subcellular location">
    <subcellularLocation>
        <location evidence="1">Membrane</location>
        <topology evidence="1">Multi-pass membrane protein</topology>
    </subcellularLocation>
</comment>
<dbReference type="PROSITE" id="PS50042">
    <property type="entry name" value="CNMP_BINDING_3"/>
    <property type="match status" value="1"/>
</dbReference>
<dbReference type="GO" id="GO:0016020">
    <property type="term" value="C:membrane"/>
    <property type="evidence" value="ECO:0007669"/>
    <property type="project" value="UniProtKB-SubCell"/>
</dbReference>
<accession>A0A7S4W7L2</accession>
<dbReference type="PANTHER" id="PTHR21706">
    <property type="entry name" value="TRANSMEMBRANE PROTEIN 65"/>
    <property type="match status" value="1"/>
</dbReference>
<dbReference type="InterPro" id="IPR014710">
    <property type="entry name" value="RmlC-like_jellyroll"/>
</dbReference>
<dbReference type="Pfam" id="PF00027">
    <property type="entry name" value="cNMP_binding"/>
    <property type="match status" value="1"/>
</dbReference>
<evidence type="ECO:0000313" key="7">
    <source>
        <dbReference type="EMBL" id="CAE4630559.1"/>
    </source>
</evidence>
<name>A0A7S4W7L2_9DINO</name>
<dbReference type="CDD" id="cd00038">
    <property type="entry name" value="CAP_ED"/>
    <property type="match status" value="1"/>
</dbReference>
<keyword evidence="3 5" id="KW-1133">Transmembrane helix</keyword>
<keyword evidence="4 5" id="KW-0472">Membrane</keyword>
<keyword evidence="2 5" id="KW-0812">Transmembrane</keyword>
<dbReference type="AlphaFoldDB" id="A0A7S4W7L2"/>
<sequence length="500" mass="54516">MLQRLSHGAQVRGGRRAAGRRCAVASFGPPHSAGFASQQQRLSEALPWDRPAYGDLGSSAEVEPPAYSRTHLEVHKRYRGQPVLHGSACAESEEIEAFDKAVIARLQSDPDFCRRVAASVDGQAAEHWASARCDLKARADARDSAVADSETARPEVWQLWYLHVRTAVPFVGFGFFDNMIMLTVGGAIESTIGIALGMSTLAAAGMGQMVSDASGITLQGLIERFADKLGLPHPRLTLKQQQLASVESFVLASRIFGILVGCGLGMFPLLLMPDKRPCLVDKIAEALPAQRRREFMALVTTKEYRAGDKLLRCGEMSDYVFLVDSGEVDCVGRDAEGLPFHVCSLGPGNSFGKPQLHCPSHVDLIAKDGPVVVQCIEKDNFMRITGQQGLEVWEKTHPAEHSVYFAVQGRRIVDAVPPASRGTGKSRMFASLSDEDKCEVLRITGLEEARQFKGIPNEGKVRFFASLSEEQKHAALDTWHGQKFGRPRPCFQEESAAGAS</sequence>
<evidence type="ECO:0000256" key="2">
    <source>
        <dbReference type="ARBA" id="ARBA00022692"/>
    </source>
</evidence>
<reference evidence="7" key="1">
    <citation type="submission" date="2021-01" db="EMBL/GenBank/DDBJ databases">
        <authorList>
            <person name="Corre E."/>
            <person name="Pelletier E."/>
            <person name="Niang G."/>
            <person name="Scheremetjew M."/>
            <person name="Finn R."/>
            <person name="Kale V."/>
            <person name="Holt S."/>
            <person name="Cochrane G."/>
            <person name="Meng A."/>
            <person name="Brown T."/>
            <person name="Cohen L."/>
        </authorList>
    </citation>
    <scope>NUCLEOTIDE SEQUENCE</scope>
    <source>
        <strain evidence="7">CCMP3105</strain>
    </source>
</reference>
<feature type="domain" description="Cyclic nucleotide-binding" evidence="6">
    <location>
        <begin position="283"/>
        <end position="386"/>
    </location>
</feature>
<dbReference type="EMBL" id="HBNR01061255">
    <property type="protein sequence ID" value="CAE4630559.1"/>
    <property type="molecule type" value="Transcribed_RNA"/>
</dbReference>
<dbReference type="Pfam" id="PF10507">
    <property type="entry name" value="TMEM65"/>
    <property type="match status" value="1"/>
</dbReference>
<evidence type="ECO:0000256" key="1">
    <source>
        <dbReference type="ARBA" id="ARBA00004141"/>
    </source>
</evidence>
<organism evidence="7">
    <name type="scientific">Alexandrium monilatum</name>
    <dbReference type="NCBI Taxonomy" id="311494"/>
    <lineage>
        <taxon>Eukaryota</taxon>
        <taxon>Sar</taxon>
        <taxon>Alveolata</taxon>
        <taxon>Dinophyceae</taxon>
        <taxon>Gonyaulacales</taxon>
        <taxon>Pyrocystaceae</taxon>
        <taxon>Alexandrium</taxon>
    </lineage>
</organism>
<feature type="transmembrane region" description="Helical" evidence="5">
    <location>
        <begin position="249"/>
        <end position="272"/>
    </location>
</feature>
<evidence type="ECO:0000256" key="4">
    <source>
        <dbReference type="ARBA" id="ARBA00023136"/>
    </source>
</evidence>
<evidence type="ECO:0000256" key="5">
    <source>
        <dbReference type="SAM" id="Phobius"/>
    </source>
</evidence>
<dbReference type="Gene3D" id="2.60.120.10">
    <property type="entry name" value="Jelly Rolls"/>
    <property type="match status" value="1"/>
</dbReference>
<proteinExistence type="predicted"/>